<evidence type="ECO:0000313" key="4">
    <source>
        <dbReference type="EMBL" id="SFD47664.1"/>
    </source>
</evidence>
<dbReference type="SUPFAM" id="SSF63411">
    <property type="entry name" value="LuxS/MPP-like metallohydrolase"/>
    <property type="match status" value="2"/>
</dbReference>
<evidence type="ECO:0000313" key="5">
    <source>
        <dbReference type="Proteomes" id="UP000198611"/>
    </source>
</evidence>
<dbReference type="OrthoDB" id="9811314at2"/>
<protein>
    <submittedName>
        <fullName evidence="4">Zinc protease</fullName>
    </submittedName>
</protein>
<evidence type="ECO:0000256" key="1">
    <source>
        <dbReference type="SAM" id="SignalP"/>
    </source>
</evidence>
<dbReference type="InterPro" id="IPR011249">
    <property type="entry name" value="Metalloenz_LuxS/M16"/>
</dbReference>
<dbReference type="AlphaFoldDB" id="A0A1I1SMF8"/>
<dbReference type="GO" id="GO:0006508">
    <property type="term" value="P:proteolysis"/>
    <property type="evidence" value="ECO:0007669"/>
    <property type="project" value="UniProtKB-KW"/>
</dbReference>
<proteinExistence type="predicted"/>
<dbReference type="PANTHER" id="PTHR11851">
    <property type="entry name" value="METALLOPROTEASE"/>
    <property type="match status" value="1"/>
</dbReference>
<dbReference type="STRING" id="1123397.SAMN05660831_01737"/>
<evidence type="ECO:0000259" key="3">
    <source>
        <dbReference type="Pfam" id="PF05193"/>
    </source>
</evidence>
<dbReference type="Proteomes" id="UP000198611">
    <property type="component" value="Unassembled WGS sequence"/>
</dbReference>
<dbReference type="InterPro" id="IPR007863">
    <property type="entry name" value="Peptidase_M16_C"/>
</dbReference>
<keyword evidence="1" id="KW-0732">Signal</keyword>
<dbReference type="Pfam" id="PF00675">
    <property type="entry name" value="Peptidase_M16"/>
    <property type="match status" value="1"/>
</dbReference>
<sequence>MATSRLVTAALAALAGLASGVAAAQPQIQQWETDNGAEVLYVHAPELPMVDLRVTFAAGSARDGGNPGLAALTSGLLDTGAGERGEEAIADDLAAVGAELSTSAGRDRASVHLRSLTDPERLDPALAILTDVLARPTFPEGAFQRERQRTLVGLRQAKQDPGQVADRAFHRALFGDHPYAHPVSGTEESVEGLARTDVVTFHDRYYTAANADVAIVGDVDRQRAEALAERAVGDLPRGEAAPELPEVPALEDAQRVDEAFPSAQTHLLIGQPGMRRGDPDYWPLLVGNHILGGSGFGSRIMEAVREERGLAYSAYSYFRPLARRGPFTIGLQTANANADKAEELVRQLLADFVAEGPTAEELEAAKANLVGGFPLRIDTNSDLLGYLAMIGYYDLPTDYLARFRDRVKSVTAEEIHDAFRRRIDPDRLVTVTVGGDE</sequence>
<feature type="domain" description="Peptidase M16 N-terminal" evidence="2">
    <location>
        <begin position="39"/>
        <end position="186"/>
    </location>
</feature>
<keyword evidence="5" id="KW-1185">Reference proteome</keyword>
<feature type="chain" id="PRO_5011537867" evidence="1">
    <location>
        <begin position="25"/>
        <end position="437"/>
    </location>
</feature>
<dbReference type="PANTHER" id="PTHR11851:SF224">
    <property type="entry name" value="PROCESSING PROTEASE"/>
    <property type="match status" value="1"/>
</dbReference>
<dbReference type="GO" id="GO:0008233">
    <property type="term" value="F:peptidase activity"/>
    <property type="evidence" value="ECO:0007669"/>
    <property type="project" value="UniProtKB-KW"/>
</dbReference>
<dbReference type="InterPro" id="IPR050361">
    <property type="entry name" value="MPP/UQCRC_Complex"/>
</dbReference>
<dbReference type="Pfam" id="PF05193">
    <property type="entry name" value="Peptidase_M16_C"/>
    <property type="match status" value="1"/>
</dbReference>
<keyword evidence="4" id="KW-0378">Hydrolase</keyword>
<organism evidence="4 5">
    <name type="scientific">Thiohalospira halophila DSM 15071</name>
    <dbReference type="NCBI Taxonomy" id="1123397"/>
    <lineage>
        <taxon>Bacteria</taxon>
        <taxon>Pseudomonadati</taxon>
        <taxon>Pseudomonadota</taxon>
        <taxon>Gammaproteobacteria</taxon>
        <taxon>Thiohalospirales</taxon>
        <taxon>Thiohalospiraceae</taxon>
        <taxon>Thiohalospira</taxon>
    </lineage>
</organism>
<dbReference type="GO" id="GO:0046872">
    <property type="term" value="F:metal ion binding"/>
    <property type="evidence" value="ECO:0007669"/>
    <property type="project" value="InterPro"/>
</dbReference>
<name>A0A1I1SMF8_9GAMM</name>
<dbReference type="InterPro" id="IPR011765">
    <property type="entry name" value="Pept_M16_N"/>
</dbReference>
<gene>
    <name evidence="4" type="ORF">SAMN05660831_01737</name>
</gene>
<dbReference type="RefSeq" id="WP_093428375.1">
    <property type="nucleotide sequence ID" value="NZ_FOMJ01000005.1"/>
</dbReference>
<accession>A0A1I1SMF8</accession>
<evidence type="ECO:0000259" key="2">
    <source>
        <dbReference type="Pfam" id="PF00675"/>
    </source>
</evidence>
<dbReference type="EMBL" id="FOMJ01000005">
    <property type="protein sequence ID" value="SFD47664.1"/>
    <property type="molecule type" value="Genomic_DNA"/>
</dbReference>
<keyword evidence="4" id="KW-0645">Protease</keyword>
<dbReference type="Gene3D" id="3.30.830.10">
    <property type="entry name" value="Metalloenzyme, LuxS/M16 peptidase-like"/>
    <property type="match status" value="2"/>
</dbReference>
<feature type="domain" description="Peptidase M16 C-terminal" evidence="3">
    <location>
        <begin position="195"/>
        <end position="369"/>
    </location>
</feature>
<feature type="signal peptide" evidence="1">
    <location>
        <begin position="1"/>
        <end position="24"/>
    </location>
</feature>
<reference evidence="4 5" key="1">
    <citation type="submission" date="2016-10" db="EMBL/GenBank/DDBJ databases">
        <authorList>
            <person name="de Groot N.N."/>
        </authorList>
    </citation>
    <scope>NUCLEOTIDE SEQUENCE [LARGE SCALE GENOMIC DNA]</scope>
    <source>
        <strain evidence="4 5">HL3</strain>
    </source>
</reference>